<proteinExistence type="predicted"/>
<accession>A0A843XP77</accession>
<gene>
    <name evidence="2" type="ORF">Taro_054160</name>
</gene>
<dbReference type="AlphaFoldDB" id="A0A843XP77"/>
<protein>
    <submittedName>
        <fullName evidence="2">Uncharacterized protein</fullName>
    </submittedName>
</protein>
<sequence length="59" mass="6606">MLGELDRVPRKVHSNLVSQPPPSSSRPGLEMASDSMDSLKALLQEFRSDLQNQFSVEFC</sequence>
<name>A0A843XP77_COLES</name>
<dbReference type="EMBL" id="NMUH01010626">
    <property type="protein sequence ID" value="MQM21126.1"/>
    <property type="molecule type" value="Genomic_DNA"/>
</dbReference>
<comment type="caution">
    <text evidence="2">The sequence shown here is derived from an EMBL/GenBank/DDBJ whole genome shotgun (WGS) entry which is preliminary data.</text>
</comment>
<keyword evidence="3" id="KW-1185">Reference proteome</keyword>
<reference evidence="2" key="1">
    <citation type="submission" date="2017-07" db="EMBL/GenBank/DDBJ databases">
        <title>Taro Niue Genome Assembly and Annotation.</title>
        <authorList>
            <person name="Atibalentja N."/>
            <person name="Keating K."/>
            <person name="Fields C.J."/>
        </authorList>
    </citation>
    <scope>NUCLEOTIDE SEQUENCE</scope>
    <source>
        <strain evidence="2">Niue_2</strain>
        <tissue evidence="2">Leaf</tissue>
    </source>
</reference>
<organism evidence="2 3">
    <name type="scientific">Colocasia esculenta</name>
    <name type="common">Wild taro</name>
    <name type="synonym">Arum esculentum</name>
    <dbReference type="NCBI Taxonomy" id="4460"/>
    <lineage>
        <taxon>Eukaryota</taxon>
        <taxon>Viridiplantae</taxon>
        <taxon>Streptophyta</taxon>
        <taxon>Embryophyta</taxon>
        <taxon>Tracheophyta</taxon>
        <taxon>Spermatophyta</taxon>
        <taxon>Magnoliopsida</taxon>
        <taxon>Liliopsida</taxon>
        <taxon>Araceae</taxon>
        <taxon>Aroideae</taxon>
        <taxon>Colocasieae</taxon>
        <taxon>Colocasia</taxon>
    </lineage>
</organism>
<evidence type="ECO:0000313" key="2">
    <source>
        <dbReference type="EMBL" id="MQM21126.1"/>
    </source>
</evidence>
<dbReference type="Proteomes" id="UP000652761">
    <property type="component" value="Unassembled WGS sequence"/>
</dbReference>
<evidence type="ECO:0000313" key="3">
    <source>
        <dbReference type="Proteomes" id="UP000652761"/>
    </source>
</evidence>
<feature type="region of interest" description="Disordered" evidence="1">
    <location>
        <begin position="1"/>
        <end position="33"/>
    </location>
</feature>
<evidence type="ECO:0000256" key="1">
    <source>
        <dbReference type="SAM" id="MobiDB-lite"/>
    </source>
</evidence>